<proteinExistence type="predicted"/>
<comment type="caution">
    <text evidence="1">The sequence shown here is derived from an EMBL/GenBank/DDBJ whole genome shotgun (WGS) entry which is preliminary data.</text>
</comment>
<evidence type="ECO:0000313" key="1">
    <source>
        <dbReference type="EMBL" id="KAJ2981430.1"/>
    </source>
</evidence>
<name>A0ACC1NR87_9HYPO</name>
<sequence>MSSTETDNTALRTYRGNCHCGAFVYEAQLPELTTVTECNCSICTKKGYLGVDNDAVAHFKVVKGSLEDLSEYSFGSKSFQHKFCPICATAVLATRPATASGKDIFLNMSFQAHAIQGVNTWTLRRTAIDGAKLGSPYREPTYNGPLPTAQVEGGKLYTGSCHCGKLTIAVLNKALEDDEASGMVECNCSICERNAYLWVYPKKDQVVFQAAEQDVGHYRFSHKILAKTFCKTCGVNMANPSNELLTADEVAALPERKQDHVKRHKTMYPVNVRTLHGVDLTRLHVYRLDGGSKIQPPYVNP</sequence>
<evidence type="ECO:0000313" key="2">
    <source>
        <dbReference type="Proteomes" id="UP001143910"/>
    </source>
</evidence>
<dbReference type="EMBL" id="JANJQO010000131">
    <property type="protein sequence ID" value="KAJ2981430.1"/>
    <property type="molecule type" value="Genomic_DNA"/>
</dbReference>
<accession>A0ACC1NR87</accession>
<protein>
    <submittedName>
        <fullName evidence="1">Uncharacterized protein</fullName>
    </submittedName>
</protein>
<dbReference type="Proteomes" id="UP001143910">
    <property type="component" value="Unassembled WGS sequence"/>
</dbReference>
<keyword evidence="2" id="KW-1185">Reference proteome</keyword>
<reference evidence="1" key="1">
    <citation type="submission" date="2022-08" db="EMBL/GenBank/DDBJ databases">
        <title>Genome Sequence of Lecanicillium fungicola.</title>
        <authorList>
            <person name="Buettner E."/>
        </authorList>
    </citation>
    <scope>NUCLEOTIDE SEQUENCE</scope>
    <source>
        <strain evidence="1">Babe33</strain>
    </source>
</reference>
<organism evidence="1 2">
    <name type="scientific">Zarea fungicola</name>
    <dbReference type="NCBI Taxonomy" id="93591"/>
    <lineage>
        <taxon>Eukaryota</taxon>
        <taxon>Fungi</taxon>
        <taxon>Dikarya</taxon>
        <taxon>Ascomycota</taxon>
        <taxon>Pezizomycotina</taxon>
        <taxon>Sordariomycetes</taxon>
        <taxon>Hypocreomycetidae</taxon>
        <taxon>Hypocreales</taxon>
        <taxon>Cordycipitaceae</taxon>
        <taxon>Zarea</taxon>
    </lineage>
</organism>
<gene>
    <name evidence="1" type="ORF">NQ176_g2022</name>
</gene>